<evidence type="ECO:0000256" key="3">
    <source>
        <dbReference type="ARBA" id="ARBA00033164"/>
    </source>
</evidence>
<dbReference type="Proteomes" id="UP000244928">
    <property type="component" value="Chromosome"/>
</dbReference>
<dbReference type="Gene3D" id="3.30.2350.10">
    <property type="entry name" value="Pseudouridine synthase"/>
    <property type="match status" value="1"/>
</dbReference>
<dbReference type="AlphaFoldDB" id="A0A2S1R868"/>
<dbReference type="Pfam" id="PF00849">
    <property type="entry name" value="PseudoU_synth_2"/>
    <property type="match status" value="1"/>
</dbReference>
<protein>
    <recommendedName>
        <fullName evidence="2">RNA pseudouridylate synthase</fullName>
    </recommendedName>
    <alternativeName>
        <fullName evidence="3">RNA-uridine isomerase</fullName>
    </alternativeName>
</protein>
<comment type="catalytic activity">
    <reaction evidence="1">
        <text>a uridine in RNA = a pseudouridine in RNA</text>
        <dbReference type="Rhea" id="RHEA:48348"/>
        <dbReference type="Rhea" id="RHEA-COMP:12068"/>
        <dbReference type="Rhea" id="RHEA-COMP:12069"/>
        <dbReference type="ChEBI" id="CHEBI:65314"/>
        <dbReference type="ChEBI" id="CHEBI:65315"/>
    </reaction>
</comment>
<sequence length="330" mass="36769">MVTVPMPPPLPVRDGVSPTRLRVPADGPWASIAEYIEARFDHLDPGELRRRISAGEIVGAEGRAIDHDTPLGTHEFVWYHRDLPDELVLPYREEILYRDDHLVVVDKPHFLPTTPSGHFLRETALVRLRTRLGNDDITPIHRLDRETAGVVMFSARGDTRGAYQSMFERREVTKVYEAVSARPPGWDPAAPTLGGRPVPVTHGEHIRSRRGELRVTLHPDLPPNSETLVDVLRTGHSESGRPVVHTLLRPRTGRLHQLRVHLAALGIPILGDRRYPDLLPEAPDDPDLPLQLLARELRFTDPVTGGPRRFVTRRALAHAPVSGAAGTSGE</sequence>
<evidence type="ECO:0000256" key="1">
    <source>
        <dbReference type="ARBA" id="ARBA00000073"/>
    </source>
</evidence>
<name>A0A2S1R868_9ACTN</name>
<dbReference type="InterPro" id="IPR050188">
    <property type="entry name" value="RluA_PseudoU_synthase"/>
</dbReference>
<dbReference type="RefSeq" id="WP_108847661.1">
    <property type="nucleotide sequence ID" value="NZ_CP015449.1"/>
</dbReference>
<evidence type="ECO:0000256" key="2">
    <source>
        <dbReference type="ARBA" id="ARBA00031870"/>
    </source>
</evidence>
<dbReference type="GO" id="GO:0009982">
    <property type="term" value="F:pseudouridine synthase activity"/>
    <property type="evidence" value="ECO:0007669"/>
    <property type="project" value="InterPro"/>
</dbReference>
<feature type="domain" description="Pseudouridine synthase RsuA/RluA-like" evidence="4">
    <location>
        <begin position="101"/>
        <end position="264"/>
    </location>
</feature>
<dbReference type="PROSITE" id="PS01129">
    <property type="entry name" value="PSI_RLU"/>
    <property type="match status" value="1"/>
</dbReference>
<dbReference type="InterPro" id="IPR020103">
    <property type="entry name" value="PsdUridine_synth_cat_dom_sf"/>
</dbReference>
<evidence type="ECO:0000259" key="4">
    <source>
        <dbReference type="Pfam" id="PF00849"/>
    </source>
</evidence>
<keyword evidence="6" id="KW-1185">Reference proteome</keyword>
<dbReference type="GO" id="GO:0003723">
    <property type="term" value="F:RNA binding"/>
    <property type="evidence" value="ECO:0007669"/>
    <property type="project" value="InterPro"/>
</dbReference>
<reference evidence="5 6" key="1">
    <citation type="submission" date="2016-04" db="EMBL/GenBank/DDBJ databases">
        <title>Complete genome sequence of Dietzia lutea YIM 80766T, a strain isolated from desert soil in Egypt.</title>
        <authorList>
            <person name="Zhao J."/>
            <person name="Hu B."/>
            <person name="Geng S."/>
            <person name="Nie Y."/>
            <person name="Tang Y."/>
        </authorList>
    </citation>
    <scope>NUCLEOTIDE SEQUENCE [LARGE SCALE GENOMIC DNA]</scope>
    <source>
        <strain evidence="5 6">YIM 80766</strain>
    </source>
</reference>
<dbReference type="GO" id="GO:0140098">
    <property type="term" value="F:catalytic activity, acting on RNA"/>
    <property type="evidence" value="ECO:0007669"/>
    <property type="project" value="UniProtKB-ARBA"/>
</dbReference>
<evidence type="ECO:0000313" key="5">
    <source>
        <dbReference type="EMBL" id="AWH92421.1"/>
    </source>
</evidence>
<dbReference type="PANTHER" id="PTHR21600:SF84">
    <property type="entry name" value="PSEUDOURIDINE SYNTHASE RSUA_RLUA-LIKE DOMAIN-CONTAINING PROTEIN"/>
    <property type="match status" value="1"/>
</dbReference>
<gene>
    <name evidence="5" type="ORF">A6035_09870</name>
</gene>
<dbReference type="GO" id="GO:0000455">
    <property type="term" value="P:enzyme-directed rRNA pseudouridine synthesis"/>
    <property type="evidence" value="ECO:0007669"/>
    <property type="project" value="TreeGrafter"/>
</dbReference>
<evidence type="ECO:0000313" key="6">
    <source>
        <dbReference type="Proteomes" id="UP000244928"/>
    </source>
</evidence>
<organism evidence="5 6">
    <name type="scientific">Dietzia lutea</name>
    <dbReference type="NCBI Taxonomy" id="546160"/>
    <lineage>
        <taxon>Bacteria</taxon>
        <taxon>Bacillati</taxon>
        <taxon>Actinomycetota</taxon>
        <taxon>Actinomycetes</taxon>
        <taxon>Mycobacteriales</taxon>
        <taxon>Dietziaceae</taxon>
        <taxon>Dietzia</taxon>
    </lineage>
</organism>
<dbReference type="InterPro" id="IPR006145">
    <property type="entry name" value="PsdUridine_synth_RsuA/RluA"/>
</dbReference>
<proteinExistence type="predicted"/>
<dbReference type="EMBL" id="CP015449">
    <property type="protein sequence ID" value="AWH92421.1"/>
    <property type="molecule type" value="Genomic_DNA"/>
</dbReference>
<dbReference type="InterPro" id="IPR006224">
    <property type="entry name" value="PsdUridine_synth_RluA-like_CS"/>
</dbReference>
<dbReference type="KEGG" id="dlu:A6035_09870"/>
<dbReference type="PANTHER" id="PTHR21600">
    <property type="entry name" value="MITOCHONDRIAL RNA PSEUDOURIDINE SYNTHASE"/>
    <property type="match status" value="1"/>
</dbReference>
<accession>A0A2S1R868</accession>
<dbReference type="SUPFAM" id="SSF55120">
    <property type="entry name" value="Pseudouridine synthase"/>
    <property type="match status" value="1"/>
</dbReference>